<dbReference type="PANTHER" id="PTHR42869:SF1">
    <property type="entry name" value="SLL0572 PROTEIN"/>
    <property type="match status" value="1"/>
</dbReference>
<gene>
    <name evidence="1" type="ORF">B6D57_05030</name>
</gene>
<proteinExistence type="predicted"/>
<dbReference type="Proteomes" id="UP000192611">
    <property type="component" value="Unassembled WGS sequence"/>
</dbReference>
<organism evidence="1 2">
    <name type="scientific">Candidatus Coatesbacteria bacterium 4484_99</name>
    <dbReference type="NCBI Taxonomy" id="1970774"/>
    <lineage>
        <taxon>Bacteria</taxon>
        <taxon>Candidatus Coatesiibacteriota</taxon>
    </lineage>
</organism>
<dbReference type="InterPro" id="IPR027417">
    <property type="entry name" value="P-loop_NTPase"/>
</dbReference>
<protein>
    <recommendedName>
        <fullName evidence="3">GTPase</fullName>
    </recommendedName>
</protein>
<dbReference type="InterPro" id="IPR053199">
    <property type="entry name" value="cDPG_synthetase-like"/>
</dbReference>
<comment type="caution">
    <text evidence="1">The sequence shown here is derived from an EMBL/GenBank/DDBJ whole genome shotgun (WGS) entry which is preliminary data.</text>
</comment>
<accession>A0A1W9S019</accession>
<evidence type="ECO:0000313" key="1">
    <source>
        <dbReference type="EMBL" id="OQX90076.1"/>
    </source>
</evidence>
<name>A0A1W9S019_9BACT</name>
<reference evidence="2" key="1">
    <citation type="submission" date="2017-03" db="EMBL/GenBank/DDBJ databases">
        <title>Novel pathways for hydrocarbon cycling and metabolic interdependencies in hydrothermal sediment communities.</title>
        <authorList>
            <person name="Dombrowski N."/>
            <person name="Seitz K."/>
            <person name="Teske A."/>
            <person name="Baker B."/>
        </authorList>
    </citation>
    <scope>NUCLEOTIDE SEQUENCE [LARGE SCALE GENOMIC DNA]</scope>
</reference>
<sequence length="352" mass="39294">MRRVIIMGAAGRDFHNFNTYYRNNPEREVVAFTATQIPDIEGRIYPPELAGERYPDGIPILSEDDLTNLIDKMNVNEVVFSYSDVSYEYDIIEANCTIEEMEEYEPHINNGMIVYAGVDYEKILRIAEEENDILIWDGGNNDLPFYIPDLHIVVADPLRVGDELSYHPGEANLRMADCVVINKIDSATENQVSQLIHNVKSVNENAIIVKARSPISTDNPDIIKGKRVIVVEDGPTLTHGEMSFGAGTVAAERFGAGEIVDPKPYLTGSLIDTFRKFTHIGNLIPAMGYSDTQKKELEDTINKADADLVIIGTPIDLGRVLNLNKPTVRVKYELEEVGSPTLKDIIKDRGLI</sequence>
<dbReference type="EMBL" id="NATQ01000106">
    <property type="protein sequence ID" value="OQX90076.1"/>
    <property type="molecule type" value="Genomic_DNA"/>
</dbReference>
<evidence type="ECO:0008006" key="3">
    <source>
        <dbReference type="Google" id="ProtNLM"/>
    </source>
</evidence>
<evidence type="ECO:0000313" key="2">
    <source>
        <dbReference type="Proteomes" id="UP000192611"/>
    </source>
</evidence>
<dbReference type="Gene3D" id="3.40.50.300">
    <property type="entry name" value="P-loop containing nucleotide triphosphate hydrolases"/>
    <property type="match status" value="1"/>
</dbReference>
<dbReference type="PANTHER" id="PTHR42869">
    <property type="entry name" value="SLL0572 PROTEIN"/>
    <property type="match status" value="1"/>
</dbReference>
<dbReference type="AlphaFoldDB" id="A0A1W9S019"/>